<proteinExistence type="inferred from homology"/>
<dbReference type="PRINTS" id="PR00081">
    <property type="entry name" value="GDHRDH"/>
</dbReference>
<evidence type="ECO:0000313" key="3">
    <source>
        <dbReference type="EMBL" id="TWD17174.1"/>
    </source>
</evidence>
<evidence type="ECO:0000256" key="2">
    <source>
        <dbReference type="ARBA" id="ARBA00023002"/>
    </source>
</evidence>
<comment type="similarity">
    <text evidence="1">Belongs to the short-chain dehydrogenases/reductases (SDR) family.</text>
</comment>
<keyword evidence="2" id="KW-0560">Oxidoreductase</keyword>
<evidence type="ECO:0000313" key="4">
    <source>
        <dbReference type="Proteomes" id="UP000315628"/>
    </source>
</evidence>
<protein>
    <submittedName>
        <fullName evidence="3">Short-subunit dehydrogenase</fullName>
    </submittedName>
</protein>
<dbReference type="GO" id="GO:0016491">
    <property type="term" value="F:oxidoreductase activity"/>
    <property type="evidence" value="ECO:0007669"/>
    <property type="project" value="UniProtKB-KW"/>
</dbReference>
<organism evidence="3 4">
    <name type="scientific">Marihabitans asiaticum</name>
    <dbReference type="NCBI Taxonomy" id="415218"/>
    <lineage>
        <taxon>Bacteria</taxon>
        <taxon>Bacillati</taxon>
        <taxon>Actinomycetota</taxon>
        <taxon>Actinomycetes</taxon>
        <taxon>Micrococcales</taxon>
        <taxon>Intrasporangiaceae</taxon>
        <taxon>Marihabitans</taxon>
    </lineage>
</organism>
<dbReference type="InterPro" id="IPR036291">
    <property type="entry name" value="NAD(P)-bd_dom_sf"/>
</dbReference>
<accession>A0A560WI35</accession>
<keyword evidence="4" id="KW-1185">Reference proteome</keyword>
<dbReference type="EMBL" id="VIUW01000001">
    <property type="protein sequence ID" value="TWD17174.1"/>
    <property type="molecule type" value="Genomic_DNA"/>
</dbReference>
<dbReference type="CDD" id="cd05233">
    <property type="entry name" value="SDR_c"/>
    <property type="match status" value="1"/>
</dbReference>
<dbReference type="AlphaFoldDB" id="A0A560WI35"/>
<dbReference type="InterPro" id="IPR020904">
    <property type="entry name" value="Sc_DH/Rdtase_CS"/>
</dbReference>
<dbReference type="SUPFAM" id="SSF51735">
    <property type="entry name" value="NAD(P)-binding Rossmann-fold domains"/>
    <property type="match status" value="1"/>
</dbReference>
<dbReference type="Pfam" id="PF00106">
    <property type="entry name" value="adh_short"/>
    <property type="match status" value="1"/>
</dbReference>
<evidence type="ECO:0000256" key="1">
    <source>
        <dbReference type="ARBA" id="ARBA00006484"/>
    </source>
</evidence>
<dbReference type="PANTHER" id="PTHR43391">
    <property type="entry name" value="RETINOL DEHYDROGENASE-RELATED"/>
    <property type="match status" value="1"/>
</dbReference>
<comment type="caution">
    <text evidence="3">The sequence shown here is derived from an EMBL/GenBank/DDBJ whole genome shotgun (WGS) entry which is preliminary data.</text>
</comment>
<dbReference type="Gene3D" id="3.40.50.720">
    <property type="entry name" value="NAD(P)-binding Rossmann-like Domain"/>
    <property type="match status" value="1"/>
</dbReference>
<reference evidence="3 4" key="1">
    <citation type="submission" date="2019-06" db="EMBL/GenBank/DDBJ databases">
        <title>Sequencing the genomes of 1000 actinobacteria strains.</title>
        <authorList>
            <person name="Klenk H.-P."/>
        </authorList>
    </citation>
    <scope>NUCLEOTIDE SEQUENCE [LARGE SCALE GENOMIC DNA]</scope>
    <source>
        <strain evidence="3 4">DSM 18935</strain>
    </source>
</reference>
<gene>
    <name evidence="3" type="ORF">FB557_0736</name>
</gene>
<name>A0A560WI35_9MICO</name>
<dbReference type="PANTHER" id="PTHR43391:SF26">
    <property type="entry name" value="BLL7251 PROTEIN"/>
    <property type="match status" value="1"/>
</dbReference>
<dbReference type="Proteomes" id="UP000315628">
    <property type="component" value="Unassembled WGS sequence"/>
</dbReference>
<dbReference type="PROSITE" id="PS00061">
    <property type="entry name" value="ADH_SHORT"/>
    <property type="match status" value="1"/>
</dbReference>
<dbReference type="InterPro" id="IPR002347">
    <property type="entry name" value="SDR_fam"/>
</dbReference>
<sequence>MTAETDRSDQMSAAEVPSDPFAGRVAIVTGAAGGIGAALAAELLRRGARVVVSDVDAQRLEEQATELARDHEDRVAAISGDAASEDGIAAMITVARESFGPVDLYFANAGMGESLGLDAPEELWSTAIDLNLMAHVRAARALVPEWVERGEGYFVSTASAAGLLTQIGSATYTATKHAAVAFSEWLAVTYGAQGVGVSCLCPQGVDTRLLREGMNAAGGGAVATAAVASAGEILEPSVVARVTLDAVAERRFLVLPHPAVADYQRRKVDDIDRWIRGMQRFAASLGT</sequence>